<evidence type="ECO:0000256" key="11">
    <source>
        <dbReference type="SAM" id="MobiDB-lite"/>
    </source>
</evidence>
<keyword evidence="3 10" id="KW-0813">Transport</keyword>
<organism evidence="13 14">
    <name type="scientific">Micromonas commoda (strain RCC299 / NOUM17 / CCMP2709)</name>
    <name type="common">Picoplanktonic green alga</name>
    <dbReference type="NCBI Taxonomy" id="296587"/>
    <lineage>
        <taxon>Eukaryota</taxon>
        <taxon>Viridiplantae</taxon>
        <taxon>Chlorophyta</taxon>
        <taxon>Mamiellophyceae</taxon>
        <taxon>Mamiellales</taxon>
        <taxon>Mamiellaceae</taxon>
        <taxon>Micromonas</taxon>
    </lineage>
</organism>
<comment type="similarity">
    <text evidence="2 10">Belongs to the GPI inositol-deacylase family.</text>
</comment>
<keyword evidence="8 10" id="KW-1133">Transmembrane helix</keyword>
<feature type="region of interest" description="Disordered" evidence="11">
    <location>
        <begin position="176"/>
        <end position="246"/>
    </location>
</feature>
<evidence type="ECO:0000256" key="2">
    <source>
        <dbReference type="ARBA" id="ARBA00006931"/>
    </source>
</evidence>
<dbReference type="RefSeq" id="XP_002505529.1">
    <property type="nucleotide sequence ID" value="XM_002505483.1"/>
</dbReference>
<reference evidence="13 14" key="1">
    <citation type="journal article" date="2009" name="Science">
        <title>Green evolution and dynamic adaptations revealed by genomes of the marine picoeukaryotes Micromonas.</title>
        <authorList>
            <person name="Worden A.Z."/>
            <person name="Lee J.H."/>
            <person name="Mock T."/>
            <person name="Rouze P."/>
            <person name="Simmons M.P."/>
            <person name="Aerts A.L."/>
            <person name="Allen A.E."/>
            <person name="Cuvelier M.L."/>
            <person name="Derelle E."/>
            <person name="Everett M.V."/>
            <person name="Foulon E."/>
            <person name="Grimwood J."/>
            <person name="Gundlach H."/>
            <person name="Henrissat B."/>
            <person name="Napoli C."/>
            <person name="McDonald S.M."/>
            <person name="Parker M.S."/>
            <person name="Rombauts S."/>
            <person name="Salamov A."/>
            <person name="Von Dassow P."/>
            <person name="Badger J.H."/>
            <person name="Coutinho P.M."/>
            <person name="Demir E."/>
            <person name="Dubchak I."/>
            <person name="Gentemann C."/>
            <person name="Eikrem W."/>
            <person name="Gready J.E."/>
            <person name="John U."/>
            <person name="Lanier W."/>
            <person name="Lindquist E.A."/>
            <person name="Lucas S."/>
            <person name="Mayer K.F."/>
            <person name="Moreau H."/>
            <person name="Not F."/>
            <person name="Otillar R."/>
            <person name="Panaud O."/>
            <person name="Pangilinan J."/>
            <person name="Paulsen I."/>
            <person name="Piegu B."/>
            <person name="Poliakov A."/>
            <person name="Robbens S."/>
            <person name="Schmutz J."/>
            <person name="Toulza E."/>
            <person name="Wyss T."/>
            <person name="Zelensky A."/>
            <person name="Zhou K."/>
            <person name="Armbrust E.V."/>
            <person name="Bhattacharya D."/>
            <person name="Goodenough U.W."/>
            <person name="Van de Peer Y."/>
            <person name="Grigoriev I.V."/>
        </authorList>
    </citation>
    <scope>NUCLEOTIDE SEQUENCE [LARGE SCALE GENOMIC DNA]</scope>
    <source>
        <strain evidence="14">RCC299 / NOUM17</strain>
    </source>
</reference>
<dbReference type="STRING" id="296587.C1EF50"/>
<dbReference type="GO" id="GO:0005789">
    <property type="term" value="C:endoplasmic reticulum membrane"/>
    <property type="evidence" value="ECO:0007669"/>
    <property type="project" value="UniProtKB-SubCell"/>
</dbReference>
<feature type="transmembrane region" description="Helical" evidence="10">
    <location>
        <begin position="310"/>
        <end position="331"/>
    </location>
</feature>
<gene>
    <name evidence="13" type="ORF">MICPUN_103833</name>
</gene>
<keyword evidence="14" id="KW-1185">Reference proteome</keyword>
<comment type="function">
    <text evidence="10">Involved in inositol deacylation of GPI-anchored proteins which plays important roles in the quality control and ER-associated degradation of GPI-anchored proteins.</text>
</comment>
<feature type="domain" description="Cytochrome b5 heme-binding" evidence="12">
    <location>
        <begin position="27"/>
        <end position="110"/>
    </location>
</feature>
<dbReference type="Gene3D" id="3.10.120.10">
    <property type="entry name" value="Cytochrome b5-like heme/steroid binding domain"/>
    <property type="match status" value="1"/>
</dbReference>
<accession>C1EF50</accession>
<dbReference type="GO" id="GO:0015031">
    <property type="term" value="P:protein transport"/>
    <property type="evidence" value="ECO:0007669"/>
    <property type="project" value="UniProtKB-KW"/>
</dbReference>
<evidence type="ECO:0000256" key="10">
    <source>
        <dbReference type="RuleBase" id="RU365011"/>
    </source>
</evidence>
<proteinExistence type="inferred from homology"/>
<feature type="region of interest" description="Disordered" evidence="11">
    <location>
        <begin position="1094"/>
        <end position="1120"/>
    </location>
</feature>
<feature type="transmembrane region" description="Helical" evidence="10">
    <location>
        <begin position="808"/>
        <end position="829"/>
    </location>
</feature>
<dbReference type="SMART" id="SM01117">
    <property type="entry name" value="Cyt-b5"/>
    <property type="match status" value="1"/>
</dbReference>
<dbReference type="InterPro" id="IPR001199">
    <property type="entry name" value="Cyt_B5-like_heme/steroid-bd"/>
</dbReference>
<keyword evidence="5 10" id="KW-0378">Hydrolase</keyword>
<evidence type="ECO:0000256" key="8">
    <source>
        <dbReference type="ARBA" id="ARBA00022989"/>
    </source>
</evidence>
<feature type="compositionally biased region" description="Basic and acidic residues" evidence="11">
    <location>
        <begin position="214"/>
        <end position="225"/>
    </location>
</feature>
<evidence type="ECO:0000256" key="3">
    <source>
        <dbReference type="ARBA" id="ARBA00022448"/>
    </source>
</evidence>
<dbReference type="Pfam" id="PF07819">
    <property type="entry name" value="PGAP1"/>
    <property type="match status" value="1"/>
</dbReference>
<dbReference type="GO" id="GO:0006888">
    <property type="term" value="P:endoplasmic reticulum to Golgi vesicle-mediated transport"/>
    <property type="evidence" value="ECO:0007669"/>
    <property type="project" value="TreeGrafter"/>
</dbReference>
<evidence type="ECO:0000256" key="7">
    <source>
        <dbReference type="ARBA" id="ARBA00022927"/>
    </source>
</evidence>
<evidence type="ECO:0000256" key="6">
    <source>
        <dbReference type="ARBA" id="ARBA00022824"/>
    </source>
</evidence>
<evidence type="ECO:0000256" key="1">
    <source>
        <dbReference type="ARBA" id="ARBA00004477"/>
    </source>
</evidence>
<comment type="subcellular location">
    <subcellularLocation>
        <location evidence="1">Endoplasmic reticulum membrane</location>
        <topology evidence="1">Multi-pass membrane protein</topology>
    </subcellularLocation>
</comment>
<name>C1EF50_MICCC</name>
<feature type="region of interest" description="Disordered" evidence="11">
    <location>
        <begin position="669"/>
        <end position="693"/>
    </location>
</feature>
<evidence type="ECO:0000313" key="13">
    <source>
        <dbReference type="EMBL" id="ACO66787.1"/>
    </source>
</evidence>
<dbReference type="SUPFAM" id="SSF55856">
    <property type="entry name" value="Cytochrome b5-like heme/steroid binding domain"/>
    <property type="match status" value="1"/>
</dbReference>
<feature type="region of interest" description="Disordered" evidence="11">
    <location>
        <begin position="267"/>
        <end position="309"/>
    </location>
</feature>
<dbReference type="EMBL" id="CP001331">
    <property type="protein sequence ID" value="ACO66787.1"/>
    <property type="molecule type" value="Genomic_DNA"/>
</dbReference>
<dbReference type="GO" id="GO:0006505">
    <property type="term" value="P:GPI anchor metabolic process"/>
    <property type="evidence" value="ECO:0007669"/>
    <property type="project" value="TreeGrafter"/>
</dbReference>
<dbReference type="Pfam" id="PF00173">
    <property type="entry name" value="Cyt-b5"/>
    <property type="match status" value="1"/>
</dbReference>
<feature type="region of interest" description="Disordered" evidence="11">
    <location>
        <begin position="433"/>
        <end position="454"/>
    </location>
</feature>
<dbReference type="InterPro" id="IPR036400">
    <property type="entry name" value="Cyt_B5-like_heme/steroid_sf"/>
</dbReference>
<feature type="transmembrane region" description="Helical" evidence="10">
    <location>
        <begin position="873"/>
        <end position="897"/>
    </location>
</feature>
<dbReference type="PANTHER" id="PTHR15495">
    <property type="entry name" value="NEGATIVE REGULATOR OF VESICLE FORMATION-RELATED"/>
    <property type="match status" value="1"/>
</dbReference>
<dbReference type="GeneID" id="8248459"/>
<dbReference type="InterPro" id="IPR039529">
    <property type="entry name" value="PGAP1/BST1"/>
</dbReference>
<dbReference type="Proteomes" id="UP000002009">
    <property type="component" value="Chromosome 13"/>
</dbReference>
<feature type="transmembrane region" description="Helical" evidence="10">
    <location>
        <begin position="243"/>
        <end position="262"/>
    </location>
</feature>
<dbReference type="SUPFAM" id="SSF53474">
    <property type="entry name" value="alpha/beta-Hydrolases"/>
    <property type="match status" value="1"/>
</dbReference>
<keyword evidence="9 10" id="KW-0472">Membrane</keyword>
<dbReference type="InterPro" id="IPR029058">
    <property type="entry name" value="AB_hydrolase_fold"/>
</dbReference>
<dbReference type="AlphaFoldDB" id="C1EF50"/>
<dbReference type="eggNOG" id="KOG3724">
    <property type="taxonomic scope" value="Eukaryota"/>
</dbReference>
<evidence type="ECO:0000313" key="14">
    <source>
        <dbReference type="Proteomes" id="UP000002009"/>
    </source>
</evidence>
<dbReference type="EC" id="3.1.-.-" evidence="10"/>
<dbReference type="OrthoDB" id="260519at2759"/>
<dbReference type="PANTHER" id="PTHR15495:SF7">
    <property type="entry name" value="GPI INOSITOL-DEACYLASE"/>
    <property type="match status" value="1"/>
</dbReference>
<dbReference type="GO" id="GO:0050185">
    <property type="term" value="F:phosphatidylinositol deacylase activity"/>
    <property type="evidence" value="ECO:0007669"/>
    <property type="project" value="TreeGrafter"/>
</dbReference>
<dbReference type="eggNOG" id="KOG0537">
    <property type="taxonomic scope" value="Eukaryota"/>
</dbReference>
<keyword evidence="4 10" id="KW-0812">Transmembrane</keyword>
<evidence type="ECO:0000256" key="9">
    <source>
        <dbReference type="ARBA" id="ARBA00023136"/>
    </source>
</evidence>
<feature type="compositionally biased region" description="Pro residues" evidence="11">
    <location>
        <begin position="299"/>
        <end position="309"/>
    </location>
</feature>
<feature type="transmembrane region" description="Helical" evidence="10">
    <location>
        <begin position="751"/>
        <end position="771"/>
    </location>
</feature>
<dbReference type="Gene3D" id="3.40.50.1820">
    <property type="entry name" value="alpha/beta hydrolase"/>
    <property type="match status" value="1"/>
</dbReference>
<dbReference type="KEGG" id="mis:MICPUN_103833"/>
<evidence type="ECO:0000259" key="12">
    <source>
        <dbReference type="PROSITE" id="PS50255"/>
    </source>
</evidence>
<evidence type="ECO:0000256" key="5">
    <source>
        <dbReference type="ARBA" id="ARBA00022801"/>
    </source>
</evidence>
<dbReference type="InParanoid" id="C1EF50"/>
<dbReference type="InterPro" id="IPR012908">
    <property type="entry name" value="PGAP1-ab_dom-like"/>
</dbReference>
<keyword evidence="6 10" id="KW-0256">Endoplasmic reticulum</keyword>
<protein>
    <recommendedName>
        <fullName evidence="10">GPI inositol-deacylase</fullName>
        <ecNumber evidence="10">3.1.-.-</ecNumber>
    </recommendedName>
</protein>
<dbReference type="PROSITE" id="PS50255">
    <property type="entry name" value="CYTOCHROME_B5_2"/>
    <property type="match status" value="1"/>
</dbReference>
<comment type="caution">
    <text evidence="10">Lacks conserved residue(s) required for the propagation of feature annotation.</text>
</comment>
<evidence type="ECO:0000256" key="4">
    <source>
        <dbReference type="ARBA" id="ARBA00022692"/>
    </source>
</evidence>
<keyword evidence="7 10" id="KW-0653">Protein transport</keyword>
<sequence length="1120" mass="119120">MAYEHRPLSLEDARKTYLPSDDERAYWPKFTREHVATHATLKDGWCVIHERVYDITLFAITHPGFHNAGQVSTALAITRSLGKDATEEFEYVHSRLAWKQLHDFQVGVIYRPDEDGPETPVDARVDPPGHPIPHRGPARHPLPEWLGMERDFWQRYTGGVTEEVLDYLDEQGYPQERGGVEEVSGGRWTKGGDGVGKREETRSSVAEVMVAASGDEKEQMREARAAHRARWRRERDERGKRRMSRVGGAAAAVAAVALLALGTRRRTKSAKLHTVAESGHPRSSMTETEEPSRPRRPQRPPPRPSKPEPIPTVILVPLLLALLSPLALAWARALSAEFGGGPNRCAMTYMSPAYFPVPVNASSTTYALWLYRERAASTLTAGGAMASVGNGGGTGCGSAIWRPGRSIPGIFVPGNAGSYRQVRSLASETARRVDARRAASGDAPDPEGTETREEHVGVDWFTLDFNEELSAFHGAVALRQTEFAAFAIERVLARYPHGTPVIIAGHSMGGVVARAALLELNRATTRRTAVDATVVTIATPHEKSPAATQPAVARFYERTNRAWADERNVDVTSRVAIVSVGGGDADRQVRPARAKPPTAWTNGMIGNRRKRFNVTHAVAGSIPGSTGVSADHRCVVWCQQIVVPIAETLLDVASDQRPDDAVGRVALARTRLGPTDEENQKNQTPQKPKPKGTARLDAAAALALDRFPSLVPIMLALAIDALVVPQTTRRGGFGVEGQTVRGAVSLFAAPVFVRSRVVLVFLLGGFIGGGMDPWGGTHDGVRGWAPLGVLRGVLSGVLSVPANLASAFAAYAFAAAALTLEALALDAVVRLSAKIYVKYVRGPSHGRRRTTRRKDGDVTTVVDVSRRGFHVPFIATVTATFVSIWCPGAGVAVALLARLASAVRTASVGLGPHPIAPVIDDFGEGDAARTCATLRLLLTCQSASMLAPSFVATVHALINSSSGGEWTRLASFVPVARAGWEDVVLAVCTAAPAAFFAFAPSAYATLEVDWTSFNELPPAPGTAVSAAASSRAVRPGDLATLTGYVAAEAIALRAAAPGCAHWAQHAAAAVTVLPLLAGSAATAWSARGVFSGGAHSRGGADDGRDGGSTGARGSGKPKAE</sequence>